<dbReference type="Pfam" id="PF05973">
    <property type="entry name" value="Gp49"/>
    <property type="match status" value="1"/>
</dbReference>
<dbReference type="InterPro" id="IPR009241">
    <property type="entry name" value="HigB-like"/>
</dbReference>
<sequence>MDAHDKLIVWLHGDVKTPPFSREARIEAGVLLRRLQRGKKLSLPQSRPMPVIGHNCHELRIVDRQVTWRIVLSVQADAIVMLDVFAKKTGQTPDHVVSTCKRRLRAYNAND</sequence>
<gene>
    <name evidence="1" type="ORF">HOP12_02190</name>
</gene>
<evidence type="ECO:0000313" key="2">
    <source>
        <dbReference type="Proteomes" id="UP000580839"/>
    </source>
</evidence>
<dbReference type="Proteomes" id="UP000580839">
    <property type="component" value="Unassembled WGS sequence"/>
</dbReference>
<dbReference type="EMBL" id="JABFRW010000023">
    <property type="protein sequence ID" value="NOT32961.1"/>
    <property type="molecule type" value="Genomic_DNA"/>
</dbReference>
<evidence type="ECO:0000313" key="1">
    <source>
        <dbReference type="EMBL" id="NOT32961.1"/>
    </source>
</evidence>
<name>A0A849SEP8_UNCEI</name>
<comment type="caution">
    <text evidence="1">The sequence shown here is derived from an EMBL/GenBank/DDBJ whole genome shotgun (WGS) entry which is preliminary data.</text>
</comment>
<accession>A0A849SEP8</accession>
<dbReference type="AlphaFoldDB" id="A0A849SEP8"/>
<proteinExistence type="predicted"/>
<organism evidence="1 2">
    <name type="scientific">Eiseniibacteriota bacterium</name>
    <dbReference type="NCBI Taxonomy" id="2212470"/>
    <lineage>
        <taxon>Bacteria</taxon>
        <taxon>Candidatus Eiseniibacteriota</taxon>
    </lineage>
</organism>
<reference evidence="1 2" key="1">
    <citation type="submission" date="2020-04" db="EMBL/GenBank/DDBJ databases">
        <title>Metagenomic profiling of ammonia- and methane-oxidizing microorganisms in a Dutch drinking water treatment plant.</title>
        <authorList>
            <person name="Poghosyan L."/>
            <person name="Leucker S."/>
        </authorList>
    </citation>
    <scope>NUCLEOTIDE SEQUENCE [LARGE SCALE GENOMIC DNA]</scope>
    <source>
        <strain evidence="1">S-RSF-IL-03</strain>
    </source>
</reference>
<protein>
    <submittedName>
        <fullName evidence="1">Type II toxin-antitoxin system RelE/ParE family toxin</fullName>
    </submittedName>
</protein>